<dbReference type="InterPro" id="IPR015341">
    <property type="entry name" value="Glyco_hydro_38_cen"/>
</dbReference>
<dbReference type="InterPro" id="IPR011682">
    <property type="entry name" value="Glyco_hydro_38_C"/>
</dbReference>
<dbReference type="Pfam" id="PF07748">
    <property type="entry name" value="Glyco_hydro_38C"/>
    <property type="match status" value="1"/>
</dbReference>
<dbReference type="Gene3D" id="1.20.1270.50">
    <property type="entry name" value="Glycoside hydrolase family 38, central domain"/>
    <property type="match status" value="1"/>
</dbReference>
<dbReference type="GO" id="GO:0006013">
    <property type="term" value="P:mannose metabolic process"/>
    <property type="evidence" value="ECO:0007669"/>
    <property type="project" value="InterPro"/>
</dbReference>
<dbReference type="InterPro" id="IPR000602">
    <property type="entry name" value="Glyco_hydro_38_N"/>
</dbReference>
<evidence type="ECO:0000256" key="6">
    <source>
        <dbReference type="ARBA" id="ARBA00023295"/>
    </source>
</evidence>
<sequence length="1098" mass="124456">MSYSQFNLQPVLKPIDNLFLDRLRQFTDGGRYRELNLPKFYDYERVDSSSDAISLKVWAVPDKDGKTARPLFRDIDFDAIEWKDAKKGDNFGPSWKTFWFKIEWEIPSHWLDKGEIDFDWDCSNEGLIYDSKGMPLQAFTGGERNLFILPEKFKKSGKQLFYLEIACNGMFGNGDGGNPDPNRYFRLNRCDLVLPDVEARKLFWDFWIIGDAARELGGGPQKYQAASVATKIMDTFNPNDRKSIKKCRELAKSYLGPDIDSDEVYHKNPLNKVDVSAVGNCHIDTAWLWPFAETRRKIVRSWTTQLKLADEYPEYVFVASQMQQFKWLKQDHPEILKKIKEKFSTNQFLPIGGSWVENDTNMPGGESLIRQFLLGQRSMVSEFGTYATIFWLPDTFGYSSQIPQICQAVGIEKFLTQKLSWNNINQFPLSTFNWKAIDGSQVLVHMPPANTYTASANFGDVVRSSHQHKNLRDVPTGLLLYGHGDGGGGPSEEMLEKLRRCRGLSNTSAAIPTVHVGNTVEDFYDEVLEKSEQGSTLPTWTGEIYLEFHRGTYTTQADVKKWMRLCEIKMHDLELLATHLSIGNYKYEYPSKDIQSLWEDIALCQFHDVLPGSCIGMVYYDEVKPMLTRALNKLDKLIKDALEHVGAASGDFVAVNTLPWQRVELVKLPKQDVSQLDDSVLCIESEDQRILGYATETGSFLRKEDIKYPASLTKKKDSFILSNKLLQAEILSDGTISSLIDLSTGREIIDPTETKQTTGRGNQFVLFDDEPLNFPAWDTEVYSLNKFSFLTGGEVVSVMDHPLESKLVVKHTISEKSSIETTISLQGLTDASHVPQNNFLKFSCHVEWHEFYKFLKVQFPTCIKTAQFASYETQFGITQRPTHYNTTWDVAKFEVCHHKFMDLSEFNYGVSVLNNAKYGASIHGNLMRLSLLRSAKAPDDKADMGSHDFSYALYPHQGNLGPDVVKLAHNFNYNLLGAHGSLKDVNAVTDSITLSGDESLVLSTIKRGEDDSSILCPDGVPMYDNFAALKETSAVIRVYESLGGSASGTLKFKGKVHKVFRANALEEREKELELQDNSVKITLRGFEIATFKVIYSQQ</sequence>
<evidence type="ECO:0000259" key="9">
    <source>
        <dbReference type="SMART" id="SM00872"/>
    </source>
</evidence>
<dbReference type="InterPro" id="IPR011330">
    <property type="entry name" value="Glyco_hydro/deAcase_b/a-brl"/>
</dbReference>
<protein>
    <recommendedName>
        <fullName evidence="8">Alpha-mannosidase</fullName>
        <ecNumber evidence="3">3.2.1.24</ecNumber>
    </recommendedName>
</protein>
<accession>A0AA91Q3K5</accession>
<dbReference type="KEGG" id="clus:A9F13_03g02013"/>
<comment type="function">
    <text evidence="7">Degrades free oligosaccharides in the vacuole.</text>
</comment>
<dbReference type="InterPro" id="IPR041147">
    <property type="entry name" value="GH38_C"/>
</dbReference>
<dbReference type="EMBL" id="LYUB02000003">
    <property type="protein sequence ID" value="OVF10063.1"/>
    <property type="molecule type" value="Genomic_DNA"/>
</dbReference>
<comment type="catalytic activity">
    <reaction evidence="1">
        <text>Hydrolysis of terminal, non-reducing alpha-D-mannose residues in alpha-D-mannosides.</text>
        <dbReference type="EC" id="3.2.1.24"/>
    </reaction>
</comment>
<dbReference type="Pfam" id="PF17677">
    <property type="entry name" value="Glyco_hydro38C2"/>
    <property type="match status" value="1"/>
</dbReference>
<dbReference type="EC" id="3.2.1.24" evidence="3"/>
<dbReference type="Proteomes" id="UP000195602">
    <property type="component" value="Unassembled WGS sequence"/>
</dbReference>
<dbReference type="SUPFAM" id="SSF74650">
    <property type="entry name" value="Galactose mutarotase-like"/>
    <property type="match status" value="1"/>
</dbReference>
<dbReference type="InterPro" id="IPR027291">
    <property type="entry name" value="Glyco_hydro_38_N_sf"/>
</dbReference>
<keyword evidence="5" id="KW-0378">Hydrolase</keyword>
<dbReference type="InterPro" id="IPR037094">
    <property type="entry name" value="Glyco_hydro_38_cen_sf"/>
</dbReference>
<dbReference type="GO" id="GO:0004559">
    <property type="term" value="F:alpha-mannosidase activity"/>
    <property type="evidence" value="ECO:0007669"/>
    <property type="project" value="UniProtKB-EC"/>
</dbReference>
<feature type="domain" description="Glycoside hydrolase family 38 central" evidence="9">
    <location>
        <begin position="547"/>
        <end position="626"/>
    </location>
</feature>
<dbReference type="SUPFAM" id="SSF88688">
    <property type="entry name" value="Families 57/38 glycoside transferase middle domain"/>
    <property type="match status" value="1"/>
</dbReference>
<dbReference type="InterPro" id="IPR028995">
    <property type="entry name" value="Glyco_hydro_57/38_cen_sf"/>
</dbReference>
<keyword evidence="4" id="KW-0479">Metal-binding</keyword>
<dbReference type="GO" id="GO:0030246">
    <property type="term" value="F:carbohydrate binding"/>
    <property type="evidence" value="ECO:0007669"/>
    <property type="project" value="InterPro"/>
</dbReference>
<dbReference type="PANTHER" id="PTHR46017:SF1">
    <property type="entry name" value="ALPHA-MANNOSIDASE 2C1"/>
    <property type="match status" value="1"/>
</dbReference>
<reference evidence="10 11" key="1">
    <citation type="submission" date="2017-04" db="EMBL/GenBank/DDBJ databases">
        <title>Draft genome of the yeast Clavispora lusitaniae type strain CBS 6936.</title>
        <authorList>
            <person name="Durrens P."/>
            <person name="Klopp C."/>
            <person name="Biteau N."/>
            <person name="Fitton-Ouhabi V."/>
            <person name="Dementhon K."/>
            <person name="Accoceberry I."/>
            <person name="Sherman D.J."/>
            <person name="Noel T."/>
        </authorList>
    </citation>
    <scope>NUCLEOTIDE SEQUENCE [LARGE SCALE GENOMIC DNA]</scope>
    <source>
        <strain evidence="10 11">CBS 6936</strain>
    </source>
</reference>
<proteinExistence type="inferred from homology"/>
<evidence type="ECO:0000313" key="10">
    <source>
        <dbReference type="EMBL" id="OVF10063.1"/>
    </source>
</evidence>
<dbReference type="FunFam" id="3.20.110.10:FF:000002">
    <property type="entry name" value="alpha-mannosidase 2C1 isoform X1"/>
    <property type="match status" value="1"/>
</dbReference>
<comment type="caution">
    <text evidence="10">The sequence shown here is derived from an EMBL/GenBank/DDBJ whole genome shotgun (WGS) entry which is preliminary data.</text>
</comment>
<name>A0AA91Q3K5_CLALS</name>
<evidence type="ECO:0000313" key="11">
    <source>
        <dbReference type="Proteomes" id="UP000195602"/>
    </source>
</evidence>
<dbReference type="GO" id="GO:0046872">
    <property type="term" value="F:metal ion binding"/>
    <property type="evidence" value="ECO:0007669"/>
    <property type="project" value="UniProtKB-KW"/>
</dbReference>
<evidence type="ECO:0000256" key="2">
    <source>
        <dbReference type="ARBA" id="ARBA00009792"/>
    </source>
</evidence>
<dbReference type="Gene3D" id="3.20.110.10">
    <property type="entry name" value="Glycoside hydrolase 38, N terminal domain"/>
    <property type="match status" value="1"/>
</dbReference>
<dbReference type="GO" id="GO:0009313">
    <property type="term" value="P:oligosaccharide catabolic process"/>
    <property type="evidence" value="ECO:0007669"/>
    <property type="project" value="TreeGrafter"/>
</dbReference>
<evidence type="ECO:0000256" key="1">
    <source>
        <dbReference type="ARBA" id="ARBA00000365"/>
    </source>
</evidence>
<dbReference type="SUPFAM" id="SSF88713">
    <property type="entry name" value="Glycoside hydrolase/deacetylase"/>
    <property type="match status" value="1"/>
</dbReference>
<dbReference type="InterPro" id="IPR054723">
    <property type="entry name" value="Ams1-like_N"/>
</dbReference>
<keyword evidence="6" id="KW-0326">Glycosidase</keyword>
<evidence type="ECO:0000256" key="4">
    <source>
        <dbReference type="ARBA" id="ARBA00022723"/>
    </source>
</evidence>
<dbReference type="GO" id="GO:0000329">
    <property type="term" value="C:fungal-type vacuole membrane"/>
    <property type="evidence" value="ECO:0007669"/>
    <property type="project" value="TreeGrafter"/>
</dbReference>
<dbReference type="FunFam" id="1.20.1270.50:FF:000004">
    <property type="entry name" value="alpha-mannosidase 2C1 isoform X1"/>
    <property type="match status" value="1"/>
</dbReference>
<dbReference type="SMART" id="SM00872">
    <property type="entry name" value="Alpha-mann_mid"/>
    <property type="match status" value="1"/>
</dbReference>
<evidence type="ECO:0000256" key="3">
    <source>
        <dbReference type="ARBA" id="ARBA00012752"/>
    </source>
</evidence>
<dbReference type="InterPro" id="IPR011013">
    <property type="entry name" value="Gal_mutarotase_sf_dom"/>
</dbReference>
<dbReference type="Pfam" id="PF01074">
    <property type="entry name" value="Glyco_hydro_38N"/>
    <property type="match status" value="1"/>
</dbReference>
<dbReference type="Pfam" id="PF09261">
    <property type="entry name" value="Alpha-mann_mid"/>
    <property type="match status" value="1"/>
</dbReference>
<dbReference type="Pfam" id="PF22907">
    <property type="entry name" value="Ams1-like_1st"/>
    <property type="match status" value="1"/>
</dbReference>
<evidence type="ECO:0000256" key="5">
    <source>
        <dbReference type="ARBA" id="ARBA00022801"/>
    </source>
</evidence>
<evidence type="ECO:0000256" key="7">
    <source>
        <dbReference type="ARBA" id="ARBA00054985"/>
    </source>
</evidence>
<organism evidence="10 11">
    <name type="scientific">Clavispora lusitaniae</name>
    <name type="common">Candida lusitaniae</name>
    <dbReference type="NCBI Taxonomy" id="36911"/>
    <lineage>
        <taxon>Eukaryota</taxon>
        <taxon>Fungi</taxon>
        <taxon>Dikarya</taxon>
        <taxon>Ascomycota</taxon>
        <taxon>Saccharomycotina</taxon>
        <taxon>Pichiomycetes</taxon>
        <taxon>Metschnikowiaceae</taxon>
        <taxon>Clavispora</taxon>
    </lineage>
</organism>
<dbReference type="FunFam" id="2.70.98.30:FF:000001">
    <property type="entry name" value="alpha-mannosidase 2C1 isoform X2"/>
    <property type="match status" value="1"/>
</dbReference>
<evidence type="ECO:0000256" key="8">
    <source>
        <dbReference type="ARBA" id="ARBA00071615"/>
    </source>
</evidence>
<dbReference type="PANTHER" id="PTHR46017">
    <property type="entry name" value="ALPHA-MANNOSIDASE 2C1"/>
    <property type="match status" value="1"/>
</dbReference>
<dbReference type="AlphaFoldDB" id="A0AA91Q3K5"/>
<dbReference type="Gene3D" id="2.70.98.30">
    <property type="entry name" value="Golgi alpha-mannosidase II, domain 4"/>
    <property type="match status" value="1"/>
</dbReference>
<gene>
    <name evidence="10" type="ORF">A9F13_03g02013</name>
</gene>
<comment type="similarity">
    <text evidence="2">Belongs to the glycosyl hydrolase 38 family.</text>
</comment>